<name>A0A848IN20_9BURK</name>
<keyword evidence="2" id="KW-1185">Reference proteome</keyword>
<accession>A0A848IN20</accession>
<evidence type="ECO:0000313" key="2">
    <source>
        <dbReference type="Proteomes" id="UP000544134"/>
    </source>
</evidence>
<organism evidence="1 2">
    <name type="scientific">Paraburkholderia polaris</name>
    <dbReference type="NCBI Taxonomy" id="2728848"/>
    <lineage>
        <taxon>Bacteria</taxon>
        <taxon>Pseudomonadati</taxon>
        <taxon>Pseudomonadota</taxon>
        <taxon>Betaproteobacteria</taxon>
        <taxon>Burkholderiales</taxon>
        <taxon>Burkholderiaceae</taxon>
        <taxon>Paraburkholderia</taxon>
    </lineage>
</organism>
<proteinExistence type="predicted"/>
<reference evidence="1 2" key="1">
    <citation type="submission" date="2020-04" db="EMBL/GenBank/DDBJ databases">
        <title>Paraburkholderia sp. RP-4-7 isolated from soil.</title>
        <authorList>
            <person name="Dahal R.H."/>
        </authorList>
    </citation>
    <scope>NUCLEOTIDE SEQUENCE [LARGE SCALE GENOMIC DNA]</scope>
    <source>
        <strain evidence="1 2">RP-4-7</strain>
    </source>
</reference>
<gene>
    <name evidence="1" type="ORF">HHL24_35415</name>
</gene>
<comment type="caution">
    <text evidence="1">The sequence shown here is derived from an EMBL/GenBank/DDBJ whole genome shotgun (WGS) entry which is preliminary data.</text>
</comment>
<dbReference type="EMBL" id="JABBGJ010000049">
    <property type="protein sequence ID" value="NMM03181.1"/>
    <property type="molecule type" value="Genomic_DNA"/>
</dbReference>
<dbReference type="AlphaFoldDB" id="A0A848IN20"/>
<evidence type="ECO:0000313" key="1">
    <source>
        <dbReference type="EMBL" id="NMM03181.1"/>
    </source>
</evidence>
<protein>
    <submittedName>
        <fullName evidence="1">Uncharacterized protein</fullName>
    </submittedName>
</protein>
<dbReference type="RefSeq" id="WP_169489933.1">
    <property type="nucleotide sequence ID" value="NZ_JABBGJ010000049.1"/>
</dbReference>
<sequence>MQKEALFKRHRVGELAQKLIVRFEPADDPGMRLKEIRRAIAQQFEEFDVFVDPLVNATGCPAEDAAGVGNDRSIELE</sequence>
<dbReference type="Proteomes" id="UP000544134">
    <property type="component" value="Unassembled WGS sequence"/>
</dbReference>